<reference evidence="3 4" key="1">
    <citation type="journal article" date="2002" name="Int. J. Syst. Evol. Microbiol.">
        <title>Sphingopyxis witflariensis sp. nov., isolated from activated sludge.</title>
        <authorList>
            <person name="Kampfer P."/>
            <person name="Witzenberger R."/>
            <person name="Denner E.B."/>
            <person name="Busse H.J."/>
            <person name="Neef A."/>
        </authorList>
    </citation>
    <scope>NUCLEOTIDE SEQUENCE [LARGE SCALE GENOMIC DNA]</scope>
    <source>
        <strain evidence="3 4">DSM 14551</strain>
    </source>
</reference>
<dbReference type="AlphaFoldDB" id="A0A246JGA4"/>
<keyword evidence="4" id="KW-1185">Reference proteome</keyword>
<sequence>MKPTKKTRRTDHAERVIGAPLVDVFSAFTSEAKLARWLPPEGATGTFEHVDLKAGGGFLMRLTFDDADVETKSDDDSDLVEVYIPTLDDGRLIVWEVEFVSDDPRFSGTMAMHWYLSRQGGGTLVTIDAHHVPPGISAKDHVAGLNSSLANLAAVVEG</sequence>
<comment type="caution">
    <text evidence="3">The sequence shown here is derived from an EMBL/GenBank/DDBJ whole genome shotgun (WGS) entry which is preliminary data.</text>
</comment>
<dbReference type="OrthoDB" id="9786557at2"/>
<protein>
    <recommendedName>
        <fullName evidence="2">Activator of Hsp90 ATPase homologue 1/2-like C-terminal domain-containing protein</fullName>
    </recommendedName>
</protein>
<organism evidence="3 4">
    <name type="scientific">Sphingopyxis witflariensis</name>
    <dbReference type="NCBI Taxonomy" id="173675"/>
    <lineage>
        <taxon>Bacteria</taxon>
        <taxon>Pseudomonadati</taxon>
        <taxon>Pseudomonadota</taxon>
        <taxon>Alphaproteobacteria</taxon>
        <taxon>Sphingomonadales</taxon>
        <taxon>Sphingomonadaceae</taxon>
        <taxon>Sphingopyxis</taxon>
    </lineage>
</organism>
<proteinExistence type="inferred from homology"/>
<accession>A0A246JGA4</accession>
<dbReference type="Pfam" id="PF08327">
    <property type="entry name" value="AHSA1"/>
    <property type="match status" value="1"/>
</dbReference>
<comment type="similarity">
    <text evidence="1">Belongs to the AHA1 family.</text>
</comment>
<dbReference type="Proteomes" id="UP000197097">
    <property type="component" value="Unassembled WGS sequence"/>
</dbReference>
<dbReference type="EMBL" id="NISJ01000015">
    <property type="protein sequence ID" value="OWQ91694.1"/>
    <property type="molecule type" value="Genomic_DNA"/>
</dbReference>
<feature type="domain" description="Activator of Hsp90 ATPase homologue 1/2-like C-terminal" evidence="2">
    <location>
        <begin position="19"/>
        <end position="157"/>
    </location>
</feature>
<dbReference type="Gene3D" id="3.30.530.20">
    <property type="match status" value="1"/>
</dbReference>
<dbReference type="InterPro" id="IPR013538">
    <property type="entry name" value="ASHA1/2-like_C"/>
</dbReference>
<evidence type="ECO:0000256" key="1">
    <source>
        <dbReference type="ARBA" id="ARBA00006817"/>
    </source>
</evidence>
<dbReference type="RefSeq" id="WP_088474348.1">
    <property type="nucleotide sequence ID" value="NZ_NISJ01000015.1"/>
</dbReference>
<evidence type="ECO:0000313" key="4">
    <source>
        <dbReference type="Proteomes" id="UP000197097"/>
    </source>
</evidence>
<gene>
    <name evidence="3" type="ORF">CDQ91_19320</name>
</gene>
<evidence type="ECO:0000313" key="3">
    <source>
        <dbReference type="EMBL" id="OWQ91694.1"/>
    </source>
</evidence>
<dbReference type="SUPFAM" id="SSF55961">
    <property type="entry name" value="Bet v1-like"/>
    <property type="match status" value="1"/>
</dbReference>
<dbReference type="CDD" id="cd08895">
    <property type="entry name" value="SRPBCC_CalC_Aha1-like_2"/>
    <property type="match status" value="1"/>
</dbReference>
<name>A0A246JGA4_9SPHN</name>
<dbReference type="InterPro" id="IPR023393">
    <property type="entry name" value="START-like_dom_sf"/>
</dbReference>
<evidence type="ECO:0000259" key="2">
    <source>
        <dbReference type="Pfam" id="PF08327"/>
    </source>
</evidence>